<reference evidence="2" key="1">
    <citation type="journal article" date="2021" name="PeerJ">
        <title>Extensive microbial diversity within the chicken gut microbiome revealed by metagenomics and culture.</title>
        <authorList>
            <person name="Gilroy R."/>
            <person name="Ravi A."/>
            <person name="Getino M."/>
            <person name="Pursley I."/>
            <person name="Horton D.L."/>
            <person name="Alikhan N.F."/>
            <person name="Baker D."/>
            <person name="Gharbi K."/>
            <person name="Hall N."/>
            <person name="Watson M."/>
            <person name="Adriaenssens E.M."/>
            <person name="Foster-Nyarko E."/>
            <person name="Jarju S."/>
            <person name="Secka A."/>
            <person name="Antonio M."/>
            <person name="Oren A."/>
            <person name="Chaudhuri R.R."/>
            <person name="La Ragione R."/>
            <person name="Hildebrand F."/>
            <person name="Pallen M.J."/>
        </authorList>
    </citation>
    <scope>NUCLEOTIDE SEQUENCE</scope>
    <source>
        <strain evidence="2">5134</strain>
    </source>
</reference>
<dbReference type="Proteomes" id="UP000886844">
    <property type="component" value="Unassembled WGS sequence"/>
</dbReference>
<evidence type="ECO:0008006" key="4">
    <source>
        <dbReference type="Google" id="ProtNLM"/>
    </source>
</evidence>
<name>A0A9D1Z1S1_9BACT</name>
<dbReference type="Gene3D" id="1.50.10.20">
    <property type="match status" value="1"/>
</dbReference>
<proteinExistence type="predicted"/>
<sequence>MKLYKSMGTLFVFSMLALVPTGCEEDYMSITNPQTEQKANTYADYEIDWAEAADSVSTAFIERFYCSSNRNGADGVFSYSEYNNQNNNGNCYWQQAHAMAAMVDYYNRIKLTDPDQAALIRSYFKRWYDKRGNNYEGNASWRGASGFGNDFTDDTLWITIALLQMYDATGDMTYYTAAKQTWDECVRPRFALNEYGWLPWKMTDLGANTCTNGPGAIASAMLANYAKEAGNIDEYNRYLEESQTCFDQNIHVMNNDGTLDNPPLSYTQGTCMEAGRLLWKLTGNDGYIKKAISAARGQMTATSMNETYEDELIMRDEGTDENNSIFHAVFFHWASRMATDKEIDAVDPNIRKELTRYVLRHASYYWTLGIDKSLIGWSDSYFSVKCTEPREAGTGGSLGAYTSAAQALEAMWIIERNQ</sequence>
<dbReference type="InterPro" id="IPR008928">
    <property type="entry name" value="6-hairpin_glycosidase_sf"/>
</dbReference>
<dbReference type="PANTHER" id="PTHR47791">
    <property type="entry name" value="MEIOTICALLY UP-REGULATED GENE 191 PROTEIN"/>
    <property type="match status" value="1"/>
</dbReference>
<dbReference type="InterPro" id="IPR005198">
    <property type="entry name" value="Glyco_hydro_76"/>
</dbReference>
<keyword evidence="1" id="KW-0732">Signal</keyword>
<comment type="caution">
    <text evidence="2">The sequence shown here is derived from an EMBL/GenBank/DDBJ whole genome shotgun (WGS) entry which is preliminary data.</text>
</comment>
<dbReference type="GO" id="GO:0005975">
    <property type="term" value="P:carbohydrate metabolic process"/>
    <property type="evidence" value="ECO:0007669"/>
    <property type="project" value="InterPro"/>
</dbReference>
<dbReference type="Pfam" id="PF03663">
    <property type="entry name" value="Glyco_hydro_76"/>
    <property type="match status" value="1"/>
</dbReference>
<dbReference type="InterPro" id="IPR053169">
    <property type="entry name" value="MUG_Protein"/>
</dbReference>
<accession>A0A9D1Z1S1</accession>
<reference evidence="2" key="2">
    <citation type="submission" date="2021-04" db="EMBL/GenBank/DDBJ databases">
        <authorList>
            <person name="Gilroy R."/>
        </authorList>
    </citation>
    <scope>NUCLEOTIDE SEQUENCE</scope>
    <source>
        <strain evidence="2">5134</strain>
    </source>
</reference>
<feature type="chain" id="PRO_5039149805" description="Alpha-1,6-mannanase" evidence="1">
    <location>
        <begin position="18"/>
        <end position="418"/>
    </location>
</feature>
<organism evidence="2 3">
    <name type="scientific">Candidatus Alistipes intestinigallinarum</name>
    <dbReference type="NCBI Taxonomy" id="2838440"/>
    <lineage>
        <taxon>Bacteria</taxon>
        <taxon>Pseudomonadati</taxon>
        <taxon>Bacteroidota</taxon>
        <taxon>Bacteroidia</taxon>
        <taxon>Bacteroidales</taxon>
        <taxon>Rikenellaceae</taxon>
        <taxon>Alistipes</taxon>
    </lineage>
</organism>
<feature type="signal peptide" evidence="1">
    <location>
        <begin position="1"/>
        <end position="17"/>
    </location>
</feature>
<dbReference type="AlphaFoldDB" id="A0A9D1Z1S1"/>
<dbReference type="PANTHER" id="PTHR47791:SF3">
    <property type="entry name" value="MEIOTICALLY UP-REGULATED GENE 191 PROTEIN"/>
    <property type="match status" value="1"/>
</dbReference>
<gene>
    <name evidence="2" type="ORF">H9828_08980</name>
</gene>
<evidence type="ECO:0000313" key="2">
    <source>
        <dbReference type="EMBL" id="HIY69535.1"/>
    </source>
</evidence>
<dbReference type="EMBL" id="DXDA01000068">
    <property type="protein sequence ID" value="HIY69535.1"/>
    <property type="molecule type" value="Genomic_DNA"/>
</dbReference>
<evidence type="ECO:0000256" key="1">
    <source>
        <dbReference type="SAM" id="SignalP"/>
    </source>
</evidence>
<evidence type="ECO:0000313" key="3">
    <source>
        <dbReference type="Proteomes" id="UP000886844"/>
    </source>
</evidence>
<protein>
    <recommendedName>
        <fullName evidence="4">Alpha-1,6-mannanase</fullName>
    </recommendedName>
</protein>
<dbReference type="SUPFAM" id="SSF48208">
    <property type="entry name" value="Six-hairpin glycosidases"/>
    <property type="match status" value="1"/>
</dbReference>